<comment type="caution">
    <text evidence="2">The sequence shown here is derived from an EMBL/GenBank/DDBJ whole genome shotgun (WGS) entry which is preliminary data.</text>
</comment>
<evidence type="ECO:0000259" key="1">
    <source>
        <dbReference type="PROSITE" id="PS51462"/>
    </source>
</evidence>
<protein>
    <submittedName>
        <fullName evidence="2">NUDIX domain protein</fullName>
    </submittedName>
</protein>
<name>A0A0C1U662_9CLOT</name>
<gene>
    <name evidence="2" type="ORF">U732_1301</name>
</gene>
<organism evidence="2 3">
    <name type="scientific">Clostridium argentinense CDC 2741</name>
    <dbReference type="NCBI Taxonomy" id="1418104"/>
    <lineage>
        <taxon>Bacteria</taxon>
        <taxon>Bacillati</taxon>
        <taxon>Bacillota</taxon>
        <taxon>Clostridia</taxon>
        <taxon>Eubacteriales</taxon>
        <taxon>Clostridiaceae</taxon>
        <taxon>Clostridium</taxon>
    </lineage>
</organism>
<sequence length="122" mass="14088">MELGENLEEALIREIKEESGVDVTVRSLAALYSSLQQTIWYDGVTKVPPKLNLDFICDYIGGELTTLDETSEVIWCPREKALDMISHPIFKMRLENLLNFSGEICYSAYSSKPYQQHYNRYL</sequence>
<dbReference type="EMBL" id="AYSO01000015">
    <property type="protein sequence ID" value="KIE47258.1"/>
    <property type="molecule type" value="Genomic_DNA"/>
</dbReference>
<proteinExistence type="predicted"/>
<dbReference type="Gene3D" id="3.90.79.10">
    <property type="entry name" value="Nucleoside Triphosphate Pyrophosphohydrolase"/>
    <property type="match status" value="1"/>
</dbReference>
<dbReference type="Proteomes" id="UP000031366">
    <property type="component" value="Unassembled WGS sequence"/>
</dbReference>
<dbReference type="CDD" id="cd02883">
    <property type="entry name" value="NUDIX_Hydrolase"/>
    <property type="match status" value="1"/>
</dbReference>
<evidence type="ECO:0000313" key="2">
    <source>
        <dbReference type="EMBL" id="KIE47258.1"/>
    </source>
</evidence>
<dbReference type="InterPro" id="IPR000086">
    <property type="entry name" value="NUDIX_hydrolase_dom"/>
</dbReference>
<dbReference type="PROSITE" id="PS51462">
    <property type="entry name" value="NUDIX"/>
    <property type="match status" value="1"/>
</dbReference>
<dbReference type="AlphaFoldDB" id="A0A0C1U662"/>
<evidence type="ECO:0000313" key="3">
    <source>
        <dbReference type="Proteomes" id="UP000031366"/>
    </source>
</evidence>
<feature type="domain" description="Nudix hydrolase" evidence="1">
    <location>
        <begin position="1"/>
        <end position="98"/>
    </location>
</feature>
<reference evidence="2 3" key="1">
    <citation type="journal article" date="2015" name="Infect. Genet. Evol.">
        <title>Genomic sequences of six botulinum neurotoxin-producing strains representing three clostridial species illustrate the mobility and diversity of botulinum neurotoxin genes.</title>
        <authorList>
            <person name="Smith T.J."/>
            <person name="Hill K.K."/>
            <person name="Xie G."/>
            <person name="Foley B.T."/>
            <person name="Williamson C.H."/>
            <person name="Foster J.T."/>
            <person name="Johnson S.L."/>
            <person name="Chertkov O."/>
            <person name="Teshima H."/>
            <person name="Gibbons H.S."/>
            <person name="Johnsky L.A."/>
            <person name="Karavis M.A."/>
            <person name="Smith L.A."/>
        </authorList>
    </citation>
    <scope>NUCLEOTIDE SEQUENCE [LARGE SCALE GENOMIC DNA]</scope>
    <source>
        <strain evidence="2 3">CDC 2741</strain>
    </source>
</reference>
<keyword evidence="3" id="KW-1185">Reference proteome</keyword>
<dbReference type="SUPFAM" id="SSF55811">
    <property type="entry name" value="Nudix"/>
    <property type="match status" value="1"/>
</dbReference>
<dbReference type="Pfam" id="PF00293">
    <property type="entry name" value="NUDIX"/>
    <property type="match status" value="1"/>
</dbReference>
<accession>A0A0C1U662</accession>
<dbReference type="InterPro" id="IPR015797">
    <property type="entry name" value="NUDIX_hydrolase-like_dom_sf"/>
</dbReference>